<evidence type="ECO:0000313" key="1">
    <source>
        <dbReference type="EMBL" id="CAB4142279.1"/>
    </source>
</evidence>
<reference evidence="1" key="1">
    <citation type="submission" date="2020-04" db="EMBL/GenBank/DDBJ databases">
        <authorList>
            <person name="Chiriac C."/>
            <person name="Salcher M."/>
            <person name="Ghai R."/>
            <person name="Kavagutti S V."/>
        </authorList>
    </citation>
    <scope>NUCLEOTIDE SEQUENCE</scope>
</reference>
<proteinExistence type="predicted"/>
<gene>
    <name evidence="1" type="ORF">UFOVP449_31</name>
</gene>
<accession>A0A6J5MEX9</accession>
<name>A0A6J5MEX9_9CAUD</name>
<organism evidence="1">
    <name type="scientific">uncultured Caudovirales phage</name>
    <dbReference type="NCBI Taxonomy" id="2100421"/>
    <lineage>
        <taxon>Viruses</taxon>
        <taxon>Duplodnaviria</taxon>
        <taxon>Heunggongvirae</taxon>
        <taxon>Uroviricota</taxon>
        <taxon>Caudoviricetes</taxon>
        <taxon>Peduoviridae</taxon>
        <taxon>Maltschvirus</taxon>
        <taxon>Maltschvirus maltsch</taxon>
    </lineage>
</organism>
<dbReference type="EMBL" id="LR796420">
    <property type="protein sequence ID" value="CAB4142279.1"/>
    <property type="molecule type" value="Genomic_DNA"/>
</dbReference>
<sequence length="248" mass="28814">MKVFITTFNDIYFDTDTQSMNGCTNSEFLRYLCGVHTNRERFITRYASPLLEKLAELAEHSEPDHAAVVKFVDFLVQNYDAAVPFSFKESFELQNREFQALVFSSINISEMITELGATRYKTDGIEVKHRQYDNDGNFTGETEYHNVYEVWEVSGEKLGLNENLYTVKCWCTSTNQEHWLWIEDQYKEDPLEAIASTFRVHRNIIPHIKCLKRHGDILLAEMDSDVQPEGEIVPLGKELYFKLLVAQS</sequence>
<protein>
    <submittedName>
        <fullName evidence="1">Uncharacterized protein</fullName>
    </submittedName>
</protein>